<keyword evidence="4" id="KW-1185">Reference proteome</keyword>
<feature type="region of interest" description="Disordered" evidence="1">
    <location>
        <begin position="111"/>
        <end position="171"/>
    </location>
</feature>
<evidence type="ECO:0000259" key="2">
    <source>
        <dbReference type="Pfam" id="PF07179"/>
    </source>
</evidence>
<sequence length="357" mass="37406">MEANDVSEVRRILLSVPLVLPGFPDEEPSGANGRRQKILTRDRDGVPYLLVFTSVETMRQVLGTDGWRPTTAVELARAWPGLTLGRPLGLAVNPATPVVLLVAPEDVPALTMRPPSGSDPALPAVPASADSEPPDSDSESPDPDPQARRLRPAMSVPAPVPERAGERGVPFTPANDVERVLSQALEAGEHEVLLDVLVTSRVIVPVDGLVVDGVPTVPVFTSPELCAAFLNGLDVATVSMDLVAVLQQWPAEHHRLAVNPGSPIGFSFDGEPVAGLLAYAVDLARRWVGDPEVPAEVPAPEGDRPSASAQAPPRDQPPAARTAAGGVPPVVAPAPDDDPPVVLPHGGNVLDLLRGLE</sequence>
<gene>
    <name evidence="3" type="ORF">ACFQ4H_29605</name>
</gene>
<proteinExistence type="predicted"/>
<feature type="domain" description="SseB protein N-terminal" evidence="2">
    <location>
        <begin position="179"/>
        <end position="273"/>
    </location>
</feature>
<dbReference type="InterPro" id="IPR009839">
    <property type="entry name" value="SseB_N"/>
</dbReference>
<accession>A0ABW3YLT7</accession>
<organism evidence="3 4">
    <name type="scientific">Micromonospora sonneratiae</name>
    <dbReference type="NCBI Taxonomy" id="1184706"/>
    <lineage>
        <taxon>Bacteria</taxon>
        <taxon>Bacillati</taxon>
        <taxon>Actinomycetota</taxon>
        <taxon>Actinomycetes</taxon>
        <taxon>Micromonosporales</taxon>
        <taxon>Micromonosporaceae</taxon>
        <taxon>Micromonospora</taxon>
    </lineage>
</organism>
<name>A0ABW3YLT7_9ACTN</name>
<dbReference type="RefSeq" id="WP_377577262.1">
    <property type="nucleotide sequence ID" value="NZ_JBHTMP010000072.1"/>
</dbReference>
<evidence type="ECO:0000313" key="3">
    <source>
        <dbReference type="EMBL" id="MFD1325249.1"/>
    </source>
</evidence>
<comment type="caution">
    <text evidence="3">The sequence shown here is derived from an EMBL/GenBank/DDBJ whole genome shotgun (WGS) entry which is preliminary data.</text>
</comment>
<reference evidence="4" key="1">
    <citation type="journal article" date="2019" name="Int. J. Syst. Evol. Microbiol.">
        <title>The Global Catalogue of Microorganisms (GCM) 10K type strain sequencing project: providing services to taxonomists for standard genome sequencing and annotation.</title>
        <authorList>
            <consortium name="The Broad Institute Genomics Platform"/>
            <consortium name="The Broad Institute Genome Sequencing Center for Infectious Disease"/>
            <person name="Wu L."/>
            <person name="Ma J."/>
        </authorList>
    </citation>
    <scope>NUCLEOTIDE SEQUENCE [LARGE SCALE GENOMIC DNA]</scope>
    <source>
        <strain evidence="4">JCM 31037</strain>
    </source>
</reference>
<dbReference type="Proteomes" id="UP001597260">
    <property type="component" value="Unassembled WGS sequence"/>
</dbReference>
<evidence type="ECO:0000313" key="4">
    <source>
        <dbReference type="Proteomes" id="UP001597260"/>
    </source>
</evidence>
<feature type="region of interest" description="Disordered" evidence="1">
    <location>
        <begin position="292"/>
        <end position="347"/>
    </location>
</feature>
<dbReference type="EMBL" id="JBHTMP010000072">
    <property type="protein sequence ID" value="MFD1325249.1"/>
    <property type="molecule type" value="Genomic_DNA"/>
</dbReference>
<protein>
    <submittedName>
        <fullName evidence="3">SseB family protein</fullName>
    </submittedName>
</protein>
<feature type="compositionally biased region" description="Low complexity" evidence="1">
    <location>
        <begin position="292"/>
        <end position="329"/>
    </location>
</feature>
<feature type="compositionally biased region" description="Acidic residues" evidence="1">
    <location>
        <begin position="132"/>
        <end position="142"/>
    </location>
</feature>
<dbReference type="Pfam" id="PF07179">
    <property type="entry name" value="SseB"/>
    <property type="match status" value="2"/>
</dbReference>
<feature type="domain" description="SseB protein N-terminal" evidence="2">
    <location>
        <begin position="8"/>
        <end position="107"/>
    </location>
</feature>
<evidence type="ECO:0000256" key="1">
    <source>
        <dbReference type="SAM" id="MobiDB-lite"/>
    </source>
</evidence>